<evidence type="ECO:0000256" key="3">
    <source>
        <dbReference type="ARBA" id="ARBA00022630"/>
    </source>
</evidence>
<dbReference type="GO" id="GO:0016020">
    <property type="term" value="C:membrane"/>
    <property type="evidence" value="ECO:0007669"/>
    <property type="project" value="UniProtKB-SubCell"/>
</dbReference>
<evidence type="ECO:0000313" key="11">
    <source>
        <dbReference type="Proteomes" id="UP001147752"/>
    </source>
</evidence>
<dbReference type="Proteomes" id="UP001147752">
    <property type="component" value="Unassembled WGS sequence"/>
</dbReference>
<evidence type="ECO:0000313" key="10">
    <source>
        <dbReference type="EMBL" id="KAJ5365949.1"/>
    </source>
</evidence>
<keyword evidence="5" id="KW-0274">FAD</keyword>
<keyword evidence="7" id="KW-0560">Oxidoreductase</keyword>
<proteinExistence type="inferred from homology"/>
<evidence type="ECO:0000256" key="2">
    <source>
        <dbReference type="ARBA" id="ARBA00007992"/>
    </source>
</evidence>
<gene>
    <name evidence="10" type="ORF">N7517_008835</name>
</gene>
<dbReference type="RefSeq" id="XP_056577415.1">
    <property type="nucleotide sequence ID" value="XM_056726564.1"/>
</dbReference>
<keyword evidence="3" id="KW-0285">Flavoprotein</keyword>
<dbReference type="GO" id="GO:0071949">
    <property type="term" value="F:FAD binding"/>
    <property type="evidence" value="ECO:0007669"/>
    <property type="project" value="InterPro"/>
</dbReference>
<dbReference type="InterPro" id="IPR050562">
    <property type="entry name" value="FAD_mOase_fung"/>
</dbReference>
<dbReference type="InterPro" id="IPR036188">
    <property type="entry name" value="FAD/NAD-bd_sf"/>
</dbReference>
<dbReference type="Pfam" id="PF01494">
    <property type="entry name" value="FAD_binding_3"/>
    <property type="match status" value="1"/>
</dbReference>
<dbReference type="PANTHER" id="PTHR47356">
    <property type="entry name" value="FAD-DEPENDENT MONOOXYGENASE ASQG-RELATED"/>
    <property type="match status" value="1"/>
</dbReference>
<reference evidence="10" key="2">
    <citation type="journal article" date="2023" name="IMA Fungus">
        <title>Comparative genomic study of the Penicillium genus elucidates a diverse pangenome and 15 lateral gene transfer events.</title>
        <authorList>
            <person name="Petersen C."/>
            <person name="Sorensen T."/>
            <person name="Nielsen M.R."/>
            <person name="Sondergaard T.E."/>
            <person name="Sorensen J.L."/>
            <person name="Fitzpatrick D.A."/>
            <person name="Frisvad J.C."/>
            <person name="Nielsen K.L."/>
        </authorList>
    </citation>
    <scope>NUCLEOTIDE SEQUENCE</scope>
    <source>
        <strain evidence="10">IBT 3081</strain>
    </source>
</reference>
<reference evidence="10" key="1">
    <citation type="submission" date="2022-12" db="EMBL/GenBank/DDBJ databases">
        <authorList>
            <person name="Petersen C."/>
        </authorList>
    </citation>
    <scope>NUCLEOTIDE SEQUENCE</scope>
    <source>
        <strain evidence="10">IBT 3081</strain>
    </source>
</reference>
<evidence type="ECO:0000259" key="9">
    <source>
        <dbReference type="Pfam" id="PF01494"/>
    </source>
</evidence>
<evidence type="ECO:0000256" key="1">
    <source>
        <dbReference type="ARBA" id="ARBA00004370"/>
    </source>
</evidence>
<comment type="caution">
    <text evidence="10">The sequence shown here is derived from an EMBL/GenBank/DDBJ whole genome shotgun (WGS) entry which is preliminary data.</text>
</comment>
<sequence length="471" mass="53283">MEVEKRSFRVIIVGGSITGMTLAHCLDRAGIDYVILEKHQDIFAEPGISIGLMPNGSRVLEQLGLYSDVDNLYQPIKKIYQCFPDGFCLEAESPDRIVERFGLPFCVIERQLFLDVLYSHFQDKSRIHMNKKVIEITHGRSDVSVKTADGSTYTGNLVVGADGVHSAVRSEMWRLGNLERPDFVTEEVKSGLSAEYGCVFGVCKTPPGQDRWEHIIRYNQDFCFLFFPATGTDIFFNVIYKFKRKYRYPNIPRFSKAEAVKICESVVDFPVWKDVKFGDLWEQRTKFSLVPLEEHMFKNWHYGRIVCVGDSVSKMSPNIGQGANTAIEAAAALTNGLRKLLIDHSPDQPPERALASMLEDFNQKQLKRLETVHGDAQFVTRLEALDGGILRFFARHVMGHCGDLLVGNLARIVGKGSVLDFVPLTVRSGKDWPPCPWQYSWGISESIDFCKNLTYAIIIVLVALVVRHMMN</sequence>
<keyword evidence="6" id="KW-1133">Transmembrane helix</keyword>
<dbReference type="OrthoDB" id="10029326at2759"/>
<comment type="similarity">
    <text evidence="2">Belongs to the paxM FAD-dependent monooxygenase family.</text>
</comment>
<comment type="subcellular location">
    <subcellularLocation>
        <location evidence="1">Membrane</location>
    </subcellularLocation>
</comment>
<dbReference type="EMBL" id="JAPZBT010000003">
    <property type="protein sequence ID" value="KAJ5365949.1"/>
    <property type="molecule type" value="Genomic_DNA"/>
</dbReference>
<dbReference type="GO" id="GO:0004497">
    <property type="term" value="F:monooxygenase activity"/>
    <property type="evidence" value="ECO:0007669"/>
    <property type="project" value="InterPro"/>
</dbReference>
<dbReference type="AlphaFoldDB" id="A0A9W9V343"/>
<dbReference type="PANTHER" id="PTHR47356:SF2">
    <property type="entry name" value="FAD-BINDING DOMAIN-CONTAINING PROTEIN-RELATED"/>
    <property type="match status" value="1"/>
</dbReference>
<accession>A0A9W9V343</accession>
<evidence type="ECO:0000256" key="4">
    <source>
        <dbReference type="ARBA" id="ARBA00022692"/>
    </source>
</evidence>
<evidence type="ECO:0000256" key="5">
    <source>
        <dbReference type="ARBA" id="ARBA00022827"/>
    </source>
</evidence>
<feature type="domain" description="FAD-binding" evidence="9">
    <location>
        <begin position="9"/>
        <end position="341"/>
    </location>
</feature>
<name>A0A9W9V343_9EURO</name>
<organism evidence="10 11">
    <name type="scientific">Penicillium concentricum</name>
    <dbReference type="NCBI Taxonomy" id="293559"/>
    <lineage>
        <taxon>Eukaryota</taxon>
        <taxon>Fungi</taxon>
        <taxon>Dikarya</taxon>
        <taxon>Ascomycota</taxon>
        <taxon>Pezizomycotina</taxon>
        <taxon>Eurotiomycetes</taxon>
        <taxon>Eurotiomycetidae</taxon>
        <taxon>Eurotiales</taxon>
        <taxon>Aspergillaceae</taxon>
        <taxon>Penicillium</taxon>
    </lineage>
</organism>
<evidence type="ECO:0000256" key="6">
    <source>
        <dbReference type="ARBA" id="ARBA00022989"/>
    </source>
</evidence>
<dbReference type="PRINTS" id="PR00420">
    <property type="entry name" value="RNGMNOXGNASE"/>
</dbReference>
<keyword evidence="11" id="KW-1185">Reference proteome</keyword>
<dbReference type="InterPro" id="IPR002938">
    <property type="entry name" value="FAD-bd"/>
</dbReference>
<dbReference type="Gene3D" id="3.50.50.60">
    <property type="entry name" value="FAD/NAD(P)-binding domain"/>
    <property type="match status" value="1"/>
</dbReference>
<evidence type="ECO:0000256" key="7">
    <source>
        <dbReference type="ARBA" id="ARBA00023002"/>
    </source>
</evidence>
<evidence type="ECO:0000256" key="8">
    <source>
        <dbReference type="ARBA" id="ARBA00023136"/>
    </source>
</evidence>
<dbReference type="GeneID" id="81465747"/>
<keyword evidence="4" id="KW-0812">Transmembrane</keyword>
<keyword evidence="8" id="KW-0472">Membrane</keyword>
<dbReference type="SUPFAM" id="SSF51905">
    <property type="entry name" value="FAD/NAD(P)-binding domain"/>
    <property type="match status" value="1"/>
</dbReference>
<protein>
    <recommendedName>
        <fullName evidence="9">FAD-binding domain-containing protein</fullName>
    </recommendedName>
</protein>